<name>A0AAD5PHH5_9FUNG</name>
<feature type="compositionally biased region" description="Polar residues" evidence="2">
    <location>
        <begin position="124"/>
        <end position="138"/>
    </location>
</feature>
<accession>A0AAD5PHH5</accession>
<dbReference type="Proteomes" id="UP001209540">
    <property type="component" value="Unassembled WGS sequence"/>
</dbReference>
<proteinExistence type="predicted"/>
<sequence>MTRRLEQFKSVTTLDLSCAPTLSSRAARTFVRDLYQHDREWTLRLPLGSSINVLKTIQARSDRPQCKIKIETVIQPVAITTTNTTTALAPSPVTSNALDENTAPSQPDMSIRAQPDMSIRDSGTGLTNRDTNKISSSIPLLGRKRPNSTTNTPLDPKDINLDEWETPVIAREVKRLAILAGEVKKIYPRPPTPAVPTTTNEEIPRPAHRLMNHGEYRKLDVSTPISDSRFPPNAAIKNMDDIQAAIIEYGSQLLESIIMFDSNWFFITSMDVFWHNSPSTDDCADGAEANYQDTLKAILKTHKTSKGSYFHELSVYIGYLEFQMNGGFFGDNLNQKPKSFLGSAIHGLPKSLQETKTSNTMFILEICPEFTQSNRHLRQYAKASSLLPWSLQSLRFVKCGMYPINPLAFDSHVVFGSNKTVSIHMVVSIIIRSIAEGTMEKQTLARIRKMLARIDVYKHHLDNKKKSLKQLQTKLQGAANISRYAVAVIDVLVKMEQEIQTGDSEENLTAFIVREKDTVLDRIMNGGYSGAITQQNKKICSNFEKNYADTL</sequence>
<comment type="caution">
    <text evidence="3">The sequence shown here is derived from an EMBL/GenBank/DDBJ whole genome shotgun (WGS) entry which is preliminary data.</text>
</comment>
<evidence type="ECO:0000313" key="4">
    <source>
        <dbReference type="Proteomes" id="UP001209540"/>
    </source>
</evidence>
<dbReference type="EMBL" id="JAIXMP010000006">
    <property type="protein sequence ID" value="KAI9271838.1"/>
    <property type="molecule type" value="Genomic_DNA"/>
</dbReference>
<feature type="region of interest" description="Disordered" evidence="2">
    <location>
        <begin position="89"/>
        <end position="158"/>
    </location>
</feature>
<keyword evidence="1" id="KW-0175">Coiled coil</keyword>
<evidence type="ECO:0000313" key="3">
    <source>
        <dbReference type="EMBL" id="KAI9271838.1"/>
    </source>
</evidence>
<evidence type="ECO:0000256" key="2">
    <source>
        <dbReference type="SAM" id="MobiDB-lite"/>
    </source>
</evidence>
<feature type="compositionally biased region" description="Polar residues" evidence="2">
    <location>
        <begin position="92"/>
        <end position="108"/>
    </location>
</feature>
<protein>
    <submittedName>
        <fullName evidence="3">Uncharacterized protein</fullName>
    </submittedName>
</protein>
<keyword evidence="4" id="KW-1185">Reference proteome</keyword>
<reference evidence="3" key="2">
    <citation type="submission" date="2023-02" db="EMBL/GenBank/DDBJ databases">
        <authorList>
            <consortium name="DOE Joint Genome Institute"/>
            <person name="Mondo S.J."/>
            <person name="Chang Y."/>
            <person name="Wang Y."/>
            <person name="Ahrendt S."/>
            <person name="Andreopoulos W."/>
            <person name="Barry K."/>
            <person name="Beard J."/>
            <person name="Benny G.L."/>
            <person name="Blankenship S."/>
            <person name="Bonito G."/>
            <person name="Cuomo C."/>
            <person name="Desiro A."/>
            <person name="Gervers K.A."/>
            <person name="Hundley H."/>
            <person name="Kuo A."/>
            <person name="LaButti K."/>
            <person name="Lang B.F."/>
            <person name="Lipzen A."/>
            <person name="O'Donnell K."/>
            <person name="Pangilinan J."/>
            <person name="Reynolds N."/>
            <person name="Sandor L."/>
            <person name="Smith M.W."/>
            <person name="Tsang A."/>
            <person name="Grigoriev I.V."/>
            <person name="Stajich J.E."/>
            <person name="Spatafora J.W."/>
        </authorList>
    </citation>
    <scope>NUCLEOTIDE SEQUENCE</scope>
    <source>
        <strain evidence="3">RSA 2281</strain>
    </source>
</reference>
<reference evidence="3" key="1">
    <citation type="journal article" date="2022" name="IScience">
        <title>Evolution of zygomycete secretomes and the origins of terrestrial fungal ecologies.</title>
        <authorList>
            <person name="Chang Y."/>
            <person name="Wang Y."/>
            <person name="Mondo S."/>
            <person name="Ahrendt S."/>
            <person name="Andreopoulos W."/>
            <person name="Barry K."/>
            <person name="Beard J."/>
            <person name="Benny G.L."/>
            <person name="Blankenship S."/>
            <person name="Bonito G."/>
            <person name="Cuomo C."/>
            <person name="Desiro A."/>
            <person name="Gervers K.A."/>
            <person name="Hundley H."/>
            <person name="Kuo A."/>
            <person name="LaButti K."/>
            <person name="Lang B.F."/>
            <person name="Lipzen A."/>
            <person name="O'Donnell K."/>
            <person name="Pangilinan J."/>
            <person name="Reynolds N."/>
            <person name="Sandor L."/>
            <person name="Smith M.E."/>
            <person name="Tsang A."/>
            <person name="Grigoriev I.V."/>
            <person name="Stajich J.E."/>
            <person name="Spatafora J.W."/>
        </authorList>
    </citation>
    <scope>NUCLEOTIDE SEQUENCE</scope>
    <source>
        <strain evidence="3">RSA 2281</strain>
    </source>
</reference>
<organism evidence="3 4">
    <name type="scientific">Phascolomyces articulosus</name>
    <dbReference type="NCBI Taxonomy" id="60185"/>
    <lineage>
        <taxon>Eukaryota</taxon>
        <taxon>Fungi</taxon>
        <taxon>Fungi incertae sedis</taxon>
        <taxon>Mucoromycota</taxon>
        <taxon>Mucoromycotina</taxon>
        <taxon>Mucoromycetes</taxon>
        <taxon>Mucorales</taxon>
        <taxon>Lichtheimiaceae</taxon>
        <taxon>Phascolomyces</taxon>
    </lineage>
</organism>
<dbReference type="AlphaFoldDB" id="A0AAD5PHH5"/>
<evidence type="ECO:0000256" key="1">
    <source>
        <dbReference type="SAM" id="Coils"/>
    </source>
</evidence>
<feature type="coiled-coil region" evidence="1">
    <location>
        <begin position="454"/>
        <end position="481"/>
    </location>
</feature>
<gene>
    <name evidence="3" type="ORF">BDA99DRAFT_306370</name>
</gene>